<dbReference type="RefSeq" id="WP_074866587.1">
    <property type="nucleotide sequence ID" value="NZ_FOAS01000005.1"/>
</dbReference>
<dbReference type="InterPro" id="IPR036685">
    <property type="entry name" value="YehU-like_sf"/>
</dbReference>
<dbReference type="STRING" id="1429083.GCA_001885685_01968"/>
<accession>A0A1H7KA21</accession>
<organism evidence="2 3">
    <name type="scientific">Atopomonas hussainii</name>
    <dbReference type="NCBI Taxonomy" id="1429083"/>
    <lineage>
        <taxon>Bacteria</taxon>
        <taxon>Pseudomonadati</taxon>
        <taxon>Pseudomonadota</taxon>
        <taxon>Gammaproteobacteria</taxon>
        <taxon>Pseudomonadales</taxon>
        <taxon>Pseudomonadaceae</taxon>
        <taxon>Atopomonas</taxon>
    </lineage>
</organism>
<keyword evidence="3" id="KW-1185">Reference proteome</keyword>
<proteinExistence type="inferred from homology"/>
<evidence type="ECO:0000313" key="3">
    <source>
        <dbReference type="Proteomes" id="UP000185766"/>
    </source>
</evidence>
<protein>
    <recommendedName>
        <fullName evidence="4">YheU family protein</fullName>
    </recommendedName>
</protein>
<comment type="similarity">
    <text evidence="1">Belongs to the UPF0270 family.</text>
</comment>
<dbReference type="Gene3D" id="1.10.10.610">
    <property type="entry name" value="YehU-like"/>
    <property type="match status" value="1"/>
</dbReference>
<reference evidence="2 3" key="1">
    <citation type="submission" date="2016-10" db="EMBL/GenBank/DDBJ databases">
        <authorList>
            <person name="de Groot N.N."/>
        </authorList>
    </citation>
    <scope>NUCLEOTIDE SEQUENCE [LARGE SCALE GENOMIC DNA]</scope>
    <source>
        <strain evidence="2 3">JCM 19513</strain>
    </source>
</reference>
<dbReference type="Proteomes" id="UP000185766">
    <property type="component" value="Unassembled WGS sequence"/>
</dbReference>
<evidence type="ECO:0008006" key="4">
    <source>
        <dbReference type="Google" id="ProtNLM"/>
    </source>
</evidence>
<evidence type="ECO:0000313" key="2">
    <source>
        <dbReference type="EMBL" id="SEK83592.1"/>
    </source>
</evidence>
<dbReference type="EMBL" id="FOAS01000005">
    <property type="protein sequence ID" value="SEK83592.1"/>
    <property type="molecule type" value="Genomic_DNA"/>
</dbReference>
<sequence length="81" mass="9437">MIIPYQDLEPDTLTRLLQDFVSRDGTDNGYDASEAQRVERARRALERRQAYIVFDEESQQCQLIAAHDLDPAYIRQYTTAD</sequence>
<dbReference type="SUPFAM" id="SSF118001">
    <property type="entry name" value="YehU-like"/>
    <property type="match status" value="1"/>
</dbReference>
<evidence type="ECO:0000256" key="1">
    <source>
        <dbReference type="ARBA" id="ARBA00006450"/>
    </source>
</evidence>
<name>A0A1H7KA21_9GAMM</name>
<dbReference type="InterPro" id="IPR010648">
    <property type="entry name" value="UPF0270"/>
</dbReference>
<dbReference type="Pfam" id="PF06794">
    <property type="entry name" value="UPF0270"/>
    <property type="match status" value="1"/>
</dbReference>
<gene>
    <name evidence="2" type="ORF">SAMN05216214_105206</name>
</gene>
<dbReference type="AlphaFoldDB" id="A0A1H7KA21"/>